<comment type="caution">
    <text evidence="13">Lacks conserved residue(s) required for the propagation of feature annotation.</text>
</comment>
<keyword evidence="8" id="KW-0411">Iron-sulfur</keyword>
<dbReference type="InterPro" id="IPR003265">
    <property type="entry name" value="HhH-GPD_domain"/>
</dbReference>
<keyword evidence="4 13" id="KW-0227">DNA damage</keyword>
<comment type="function">
    <text evidence="13">Bifunctional DNA N-glycosylase with associated apurinic/apyrimidinic (AP) lyase function that catalyzes the first step in base excision repair (BER), the primary repair pathway for the repair of oxidative DNA damage. The DNA N-glycosylase activity releases the damaged DNA base from DNA by cleaving the N-glycosidic bond, leaving an AP site. The AP lyase activity cleaves the phosphodiester bond 3' to the AP site by a beta-elimination. Primarily recognizes and repairs oxidative base damage of pyrimidines.</text>
</comment>
<evidence type="ECO:0000256" key="14">
    <source>
        <dbReference type="SAM" id="MobiDB-lite"/>
    </source>
</evidence>
<keyword evidence="2" id="KW-0004">4Fe-4S</keyword>
<feature type="compositionally biased region" description="Low complexity" evidence="14">
    <location>
        <begin position="52"/>
        <end position="70"/>
    </location>
</feature>
<dbReference type="Pfam" id="PF00633">
    <property type="entry name" value="HHH"/>
    <property type="match status" value="1"/>
</dbReference>
<sequence>MALSTTSKYFTRLSKSALSVVLSPSDHLSDTAYSRRSRSSDSDTRRAPLLVTSGSSSSSTSSSSTTRSTSAAAKESNDNKIINMNETVKTNKRDWKRPRRMLKSRMSLNTAHSSTGNITITNMVASAGIDEKYSLPQKRRQLSVPHDGVDNPTAVTIHSARPDQIRVTRAEAEVSYDASYRLDQCKNRNRCDHIKVEFEEETIPNSQSSLTCIPSNQTKCNIQNRNTPDLHTDKLIVETSGADSIRDFHYSELTQSANAGFKHDDVLLKPKDELSLSGNLVKQEDHASGLQVSSSTGEKCHTTLWCPPMWQEQIANIREMRKNRDAPVDTMGCSVISDRTAKPEDYRYQVLLSLMLSSQTKDQVTSGAMRRLRQHGCTISNILSTSDGELGKLIYPVGFWNKKVDYIKRASAALLREYGGDIPHSVKELCSLPGVGPKMAHLVMKAAWNTVTGIGVDTHVHRISNRLGWVQKPTKDPEATRKALEDWLPRSYWDDVNELLVGFGQQVCLPVKPNCAQCLNKLICPFNQSYGIKLS</sequence>
<accession>A0A8S3YXA2</accession>
<evidence type="ECO:0000256" key="2">
    <source>
        <dbReference type="ARBA" id="ARBA00022485"/>
    </source>
</evidence>
<evidence type="ECO:0000256" key="12">
    <source>
        <dbReference type="ARBA" id="ARBA00044632"/>
    </source>
</evidence>
<name>A0A8S3YXA2_9EUPU</name>
<dbReference type="GO" id="GO:0000703">
    <property type="term" value="F:oxidized pyrimidine nucleobase lesion DNA N-glycosylase activity"/>
    <property type="evidence" value="ECO:0007669"/>
    <property type="project" value="UniProtKB-UniRule"/>
</dbReference>
<reference evidence="16" key="1">
    <citation type="submission" date="2021-04" db="EMBL/GenBank/DDBJ databases">
        <authorList>
            <consortium name="Molecular Ecology Group"/>
        </authorList>
    </citation>
    <scope>NUCLEOTIDE SEQUENCE</scope>
</reference>
<keyword evidence="9 13" id="KW-0234">DNA repair</keyword>
<feature type="region of interest" description="Disordered" evidence="14">
    <location>
        <begin position="24"/>
        <end position="90"/>
    </location>
</feature>
<keyword evidence="17" id="KW-1185">Reference proteome</keyword>
<dbReference type="InterPro" id="IPR011257">
    <property type="entry name" value="DNA_glycosylase"/>
</dbReference>
<organism evidence="16 17">
    <name type="scientific">Candidula unifasciata</name>
    <dbReference type="NCBI Taxonomy" id="100452"/>
    <lineage>
        <taxon>Eukaryota</taxon>
        <taxon>Metazoa</taxon>
        <taxon>Spiralia</taxon>
        <taxon>Lophotrochozoa</taxon>
        <taxon>Mollusca</taxon>
        <taxon>Gastropoda</taxon>
        <taxon>Heterobranchia</taxon>
        <taxon>Euthyneura</taxon>
        <taxon>Panpulmonata</taxon>
        <taxon>Eupulmonata</taxon>
        <taxon>Stylommatophora</taxon>
        <taxon>Helicina</taxon>
        <taxon>Helicoidea</taxon>
        <taxon>Geomitridae</taxon>
        <taxon>Candidula</taxon>
    </lineage>
</organism>
<dbReference type="GO" id="GO:0051539">
    <property type="term" value="F:4 iron, 4 sulfur cluster binding"/>
    <property type="evidence" value="ECO:0007669"/>
    <property type="project" value="UniProtKB-KW"/>
</dbReference>
<gene>
    <name evidence="13" type="primary">NTH1</name>
    <name evidence="16" type="ORF">CUNI_LOCUS7321</name>
</gene>
<dbReference type="SMART" id="SM00478">
    <property type="entry name" value="ENDO3c"/>
    <property type="match status" value="1"/>
</dbReference>
<dbReference type="PANTHER" id="PTHR43286:SF1">
    <property type="entry name" value="ENDONUCLEASE III-LIKE PROTEIN 1"/>
    <property type="match status" value="1"/>
</dbReference>
<dbReference type="GO" id="GO:0006285">
    <property type="term" value="P:base-excision repair, AP site formation"/>
    <property type="evidence" value="ECO:0007669"/>
    <property type="project" value="UniProtKB-UniRule"/>
</dbReference>
<dbReference type="HAMAP" id="MF_03183">
    <property type="entry name" value="Endonuclease_III_Nth"/>
    <property type="match status" value="1"/>
</dbReference>
<comment type="caution">
    <text evidence="16">The sequence shown here is derived from an EMBL/GenBank/DDBJ whole genome shotgun (WGS) entry which is preliminary data.</text>
</comment>
<dbReference type="GO" id="GO:0003677">
    <property type="term" value="F:DNA binding"/>
    <property type="evidence" value="ECO:0007669"/>
    <property type="project" value="UniProtKB-UniRule"/>
</dbReference>
<dbReference type="GO" id="GO:0005739">
    <property type="term" value="C:mitochondrion"/>
    <property type="evidence" value="ECO:0007669"/>
    <property type="project" value="UniProtKB-SubCell"/>
</dbReference>
<keyword evidence="7" id="KW-0408">Iron</keyword>
<evidence type="ECO:0000256" key="9">
    <source>
        <dbReference type="ARBA" id="ARBA00023204"/>
    </source>
</evidence>
<dbReference type="AlphaFoldDB" id="A0A8S3YXA2"/>
<evidence type="ECO:0000259" key="15">
    <source>
        <dbReference type="SMART" id="SM00478"/>
    </source>
</evidence>
<evidence type="ECO:0000256" key="5">
    <source>
        <dbReference type="ARBA" id="ARBA00022801"/>
    </source>
</evidence>
<dbReference type="OrthoDB" id="2099276at2759"/>
<evidence type="ECO:0000256" key="7">
    <source>
        <dbReference type="ARBA" id="ARBA00023004"/>
    </source>
</evidence>
<keyword evidence="13" id="KW-0539">Nucleus</keyword>
<keyword evidence="10 13" id="KW-0456">Lyase</keyword>
<evidence type="ECO:0000256" key="8">
    <source>
        <dbReference type="ARBA" id="ARBA00023014"/>
    </source>
</evidence>
<dbReference type="FunFam" id="1.10.340.30:FF:000005">
    <property type="entry name" value="Endonuclease III-like protein 1"/>
    <property type="match status" value="1"/>
</dbReference>
<dbReference type="PROSITE" id="PS01155">
    <property type="entry name" value="ENDONUCLEASE_III_2"/>
    <property type="match status" value="1"/>
</dbReference>
<keyword evidence="6" id="KW-0809">Transit peptide</keyword>
<evidence type="ECO:0000256" key="13">
    <source>
        <dbReference type="HAMAP-Rule" id="MF_03183"/>
    </source>
</evidence>
<dbReference type="EC" id="3.2.2.-" evidence="13"/>
<evidence type="ECO:0000256" key="3">
    <source>
        <dbReference type="ARBA" id="ARBA00022723"/>
    </source>
</evidence>
<dbReference type="Gene3D" id="1.10.1670.10">
    <property type="entry name" value="Helix-hairpin-Helix base-excision DNA repair enzymes (C-terminal)"/>
    <property type="match status" value="1"/>
</dbReference>
<keyword evidence="5 13" id="KW-0378">Hydrolase</keyword>
<feature type="domain" description="HhH-GPD" evidence="15">
    <location>
        <begin position="356"/>
        <end position="506"/>
    </location>
</feature>
<dbReference type="GO" id="GO:0140078">
    <property type="term" value="F:class I DNA-(apurinic or apyrimidinic site) endonuclease activity"/>
    <property type="evidence" value="ECO:0007669"/>
    <property type="project" value="UniProtKB-EC"/>
</dbReference>
<dbReference type="Pfam" id="PF00730">
    <property type="entry name" value="HhH-GPD"/>
    <property type="match status" value="1"/>
</dbReference>
<dbReference type="Gene3D" id="1.10.340.30">
    <property type="entry name" value="Hypothetical protein, domain 2"/>
    <property type="match status" value="1"/>
</dbReference>
<evidence type="ECO:0000256" key="11">
    <source>
        <dbReference type="ARBA" id="ARBA00023295"/>
    </source>
</evidence>
<dbReference type="Proteomes" id="UP000678393">
    <property type="component" value="Unassembled WGS sequence"/>
</dbReference>
<dbReference type="GO" id="GO:0006289">
    <property type="term" value="P:nucleotide-excision repair"/>
    <property type="evidence" value="ECO:0007669"/>
    <property type="project" value="TreeGrafter"/>
</dbReference>
<evidence type="ECO:0000256" key="6">
    <source>
        <dbReference type="ARBA" id="ARBA00022946"/>
    </source>
</evidence>
<evidence type="ECO:0000256" key="1">
    <source>
        <dbReference type="ARBA" id="ARBA00008343"/>
    </source>
</evidence>
<evidence type="ECO:0000256" key="10">
    <source>
        <dbReference type="ARBA" id="ARBA00023239"/>
    </source>
</evidence>
<keyword evidence="3" id="KW-0479">Metal-binding</keyword>
<dbReference type="CDD" id="cd00056">
    <property type="entry name" value="ENDO3c"/>
    <property type="match status" value="1"/>
</dbReference>
<feature type="compositionally biased region" description="Polar residues" evidence="14">
    <location>
        <begin position="79"/>
        <end position="88"/>
    </location>
</feature>
<keyword evidence="13" id="KW-0496">Mitochondrion</keyword>
<comment type="catalytic activity">
    <reaction evidence="12 13">
        <text>2'-deoxyribonucleotide-(2'-deoxyribose 5'-phosphate)-2'-deoxyribonucleotide-DNA = a 3'-end 2'-deoxyribonucleotide-(2,3-dehydro-2,3-deoxyribose 5'-phosphate)-DNA + a 5'-end 5'-phospho-2'-deoxyribonucleoside-DNA + H(+)</text>
        <dbReference type="Rhea" id="RHEA:66592"/>
        <dbReference type="Rhea" id="RHEA-COMP:13180"/>
        <dbReference type="Rhea" id="RHEA-COMP:16897"/>
        <dbReference type="Rhea" id="RHEA-COMP:17067"/>
        <dbReference type="ChEBI" id="CHEBI:15378"/>
        <dbReference type="ChEBI" id="CHEBI:136412"/>
        <dbReference type="ChEBI" id="CHEBI:157695"/>
        <dbReference type="ChEBI" id="CHEBI:167181"/>
        <dbReference type="EC" id="4.2.99.18"/>
    </reaction>
</comment>
<dbReference type="EC" id="4.2.99.18" evidence="13"/>
<dbReference type="FunFam" id="1.10.1670.10:FF:000003">
    <property type="entry name" value="Endonuclease III homolog"/>
    <property type="match status" value="1"/>
</dbReference>
<dbReference type="PANTHER" id="PTHR43286">
    <property type="entry name" value="ENDONUCLEASE III-LIKE PROTEIN 1"/>
    <property type="match status" value="1"/>
</dbReference>
<dbReference type="GO" id="GO:0046872">
    <property type="term" value="F:metal ion binding"/>
    <property type="evidence" value="ECO:0007669"/>
    <property type="project" value="UniProtKB-KW"/>
</dbReference>
<evidence type="ECO:0000313" key="16">
    <source>
        <dbReference type="EMBL" id="CAG5121763.1"/>
    </source>
</evidence>
<dbReference type="SUPFAM" id="SSF48150">
    <property type="entry name" value="DNA-glycosylase"/>
    <property type="match status" value="1"/>
</dbReference>
<dbReference type="InterPro" id="IPR023170">
    <property type="entry name" value="HhH_base_excis_C"/>
</dbReference>
<evidence type="ECO:0000313" key="17">
    <source>
        <dbReference type="Proteomes" id="UP000678393"/>
    </source>
</evidence>
<protein>
    <recommendedName>
        <fullName evidence="13">Endonuclease III homolog</fullName>
        <ecNumber evidence="13">3.2.2.-</ecNumber>
        <ecNumber evidence="13">4.2.99.18</ecNumber>
    </recommendedName>
    <alternativeName>
        <fullName evidence="13">Bifunctional DNA N-glycosylase/DNA-(apurinic or apyrimidinic site) lyase</fullName>
        <shortName evidence="13">DNA glycosylase/AP lyase</shortName>
    </alternativeName>
</protein>
<evidence type="ECO:0000256" key="4">
    <source>
        <dbReference type="ARBA" id="ARBA00022763"/>
    </source>
</evidence>
<keyword evidence="11 13" id="KW-0326">Glycosidase</keyword>
<comment type="similarity">
    <text evidence="1 13">Belongs to the Nth/MutY family.</text>
</comment>
<dbReference type="InterPro" id="IPR000445">
    <property type="entry name" value="HhH_motif"/>
</dbReference>
<dbReference type="GO" id="GO:0005634">
    <property type="term" value="C:nucleus"/>
    <property type="evidence" value="ECO:0007669"/>
    <property type="project" value="UniProtKB-SubCell"/>
</dbReference>
<proteinExistence type="inferred from homology"/>
<comment type="subcellular location">
    <subcellularLocation>
        <location evidence="13">Nucleus</location>
    </subcellularLocation>
    <subcellularLocation>
        <location evidence="13">Mitochondrion</location>
    </subcellularLocation>
</comment>
<dbReference type="EMBL" id="CAJHNH020001158">
    <property type="protein sequence ID" value="CAG5121763.1"/>
    <property type="molecule type" value="Genomic_DNA"/>
</dbReference>
<dbReference type="InterPro" id="IPR030841">
    <property type="entry name" value="NTH1"/>
</dbReference>
<dbReference type="InterPro" id="IPR004036">
    <property type="entry name" value="Endonuclease-III-like_CS2"/>
</dbReference>